<evidence type="ECO:0000256" key="1">
    <source>
        <dbReference type="ARBA" id="ARBA00023239"/>
    </source>
</evidence>
<dbReference type="GO" id="GO:0008684">
    <property type="term" value="F:2-oxopent-4-enoate hydratase activity"/>
    <property type="evidence" value="ECO:0007669"/>
    <property type="project" value="TreeGrafter"/>
</dbReference>
<dbReference type="PANTHER" id="PTHR30143">
    <property type="entry name" value="ACID HYDRATASE"/>
    <property type="match status" value="1"/>
</dbReference>
<dbReference type="InterPro" id="IPR036663">
    <property type="entry name" value="Fumarylacetoacetase_C_sf"/>
</dbReference>
<reference evidence="3 4" key="2">
    <citation type="submission" date="2018-04" db="EMBL/GenBank/DDBJ databases">
        <title>Thauera lacus sp. nov., isolated from an saline lake in Inner Mongolia, China.</title>
        <authorList>
            <person name="Liang Q.-Y."/>
        </authorList>
    </citation>
    <scope>NUCLEOTIDE SEQUENCE [LARGE SCALE GENOMIC DNA]</scope>
    <source>
        <strain evidence="3 4">D20</strain>
    </source>
</reference>
<dbReference type="GO" id="GO:0005737">
    <property type="term" value="C:cytoplasm"/>
    <property type="evidence" value="ECO:0007669"/>
    <property type="project" value="TreeGrafter"/>
</dbReference>
<evidence type="ECO:0000259" key="2">
    <source>
        <dbReference type="Pfam" id="PF01557"/>
    </source>
</evidence>
<comment type="caution">
    <text evidence="3">The sequence shown here is derived from an EMBL/GenBank/DDBJ whole genome shotgun (WGS) entry which is preliminary data.</text>
</comment>
<dbReference type="Gene3D" id="3.90.850.10">
    <property type="entry name" value="Fumarylacetoacetase-like, C-terminal domain"/>
    <property type="match status" value="1"/>
</dbReference>
<dbReference type="PANTHER" id="PTHR30143:SF0">
    <property type="entry name" value="2-KETO-4-PENTENOATE HYDRATASE"/>
    <property type="match status" value="1"/>
</dbReference>
<dbReference type="RefSeq" id="WP_107492248.1">
    <property type="nucleotide sequence ID" value="NZ_PZKC01000002.1"/>
</dbReference>
<dbReference type="OrthoDB" id="9792137at2"/>
<dbReference type="InterPro" id="IPR017632">
    <property type="entry name" value="2-oxopent-4-enoate_hydratase"/>
</dbReference>
<protein>
    <submittedName>
        <fullName evidence="3">2-oxopent-4-enoate hydratase</fullName>
    </submittedName>
</protein>
<dbReference type="SUPFAM" id="SSF56529">
    <property type="entry name" value="FAH"/>
    <property type="match status" value="1"/>
</dbReference>
<evidence type="ECO:0000313" key="4">
    <source>
        <dbReference type="Proteomes" id="UP000241193"/>
    </source>
</evidence>
<dbReference type="InterPro" id="IPR050772">
    <property type="entry name" value="Hydratase-Decarb/MhpD_sf"/>
</dbReference>
<evidence type="ECO:0000313" key="3">
    <source>
        <dbReference type="EMBL" id="PTD97728.1"/>
    </source>
</evidence>
<gene>
    <name evidence="3" type="primary">dmpE</name>
    <name evidence="3" type="ORF">C8261_03365</name>
</gene>
<feature type="domain" description="Fumarylacetoacetase-like C-terminal" evidence="2">
    <location>
        <begin position="80"/>
        <end position="258"/>
    </location>
</feature>
<name>A0A2T4IIX1_9RHOO</name>
<keyword evidence="4" id="KW-1185">Reference proteome</keyword>
<dbReference type="AlphaFoldDB" id="A0A2T4IIX1"/>
<dbReference type="Pfam" id="PF01557">
    <property type="entry name" value="FAA_hydrolase"/>
    <property type="match status" value="1"/>
</dbReference>
<dbReference type="EMBL" id="PZKC01000002">
    <property type="protein sequence ID" value="PTD97728.1"/>
    <property type="molecule type" value="Genomic_DNA"/>
</dbReference>
<sequence length="260" mass="27590">MDKSLILTLGDELFAALTSGQAVEPLTTRFPDISVDDAYHIQQRMIARRLEQGERVVGKKIGVTSAAVMNLLGVHQPDFGYMLDSMSFSEGEAVPMERLIQPKAEGEIAFVMKRDLMGPGITAADVLAATEGVITCFEIVDSRIRDWKIKIQDTVADNASCGVFVLGDRLVDPRRVDLATCGMVLEKNGEIACTGAGAATLGNPVNAVVWLANMLGTLGIPLKAGEIVLSGSLGPMIPVQAGDNLRCTIGGIGGCSVRFI</sequence>
<reference evidence="3 4" key="1">
    <citation type="submission" date="2018-03" db="EMBL/GenBank/DDBJ databases">
        <authorList>
            <person name="Keele B.F."/>
        </authorList>
    </citation>
    <scope>NUCLEOTIDE SEQUENCE [LARGE SCALE GENOMIC DNA]</scope>
    <source>
        <strain evidence="3 4">D20</strain>
    </source>
</reference>
<proteinExistence type="predicted"/>
<accession>A0A2T4IIX1</accession>
<dbReference type="NCBIfam" id="TIGR03220">
    <property type="entry name" value="catechol_dmpE"/>
    <property type="match status" value="1"/>
</dbReference>
<dbReference type="Proteomes" id="UP000241193">
    <property type="component" value="Unassembled WGS sequence"/>
</dbReference>
<organism evidence="3 4">
    <name type="scientific">Pseudothauera lacus</name>
    <dbReference type="NCBI Taxonomy" id="2136175"/>
    <lineage>
        <taxon>Bacteria</taxon>
        <taxon>Pseudomonadati</taxon>
        <taxon>Pseudomonadota</taxon>
        <taxon>Betaproteobacteria</taxon>
        <taxon>Rhodocyclales</taxon>
        <taxon>Zoogloeaceae</taxon>
        <taxon>Pseudothauera</taxon>
    </lineage>
</organism>
<dbReference type="InterPro" id="IPR011234">
    <property type="entry name" value="Fumarylacetoacetase-like_C"/>
</dbReference>
<keyword evidence="1" id="KW-0456">Lyase</keyword>